<reference evidence="2" key="1">
    <citation type="submission" date="2023-03" db="EMBL/GenBank/DDBJ databases">
        <title>Massive genome expansion in bonnet fungi (Mycena s.s.) driven by repeated elements and novel gene families across ecological guilds.</title>
        <authorList>
            <consortium name="Lawrence Berkeley National Laboratory"/>
            <person name="Harder C.B."/>
            <person name="Miyauchi S."/>
            <person name="Viragh M."/>
            <person name="Kuo A."/>
            <person name="Thoen E."/>
            <person name="Andreopoulos B."/>
            <person name="Lu D."/>
            <person name="Skrede I."/>
            <person name="Drula E."/>
            <person name="Henrissat B."/>
            <person name="Morin E."/>
            <person name="Kohler A."/>
            <person name="Barry K."/>
            <person name="LaButti K."/>
            <person name="Morin E."/>
            <person name="Salamov A."/>
            <person name="Lipzen A."/>
            <person name="Mereny Z."/>
            <person name="Hegedus B."/>
            <person name="Baldrian P."/>
            <person name="Stursova M."/>
            <person name="Weitz H."/>
            <person name="Taylor A."/>
            <person name="Grigoriev I.V."/>
            <person name="Nagy L.G."/>
            <person name="Martin F."/>
            <person name="Kauserud H."/>
        </authorList>
    </citation>
    <scope>NUCLEOTIDE SEQUENCE</scope>
    <source>
        <strain evidence="2">CBHHK173m</strain>
    </source>
</reference>
<keyword evidence="1" id="KW-0732">Signal</keyword>
<dbReference type="Proteomes" id="UP001222325">
    <property type="component" value="Unassembled WGS sequence"/>
</dbReference>
<proteinExistence type="predicted"/>
<evidence type="ECO:0000313" key="3">
    <source>
        <dbReference type="Proteomes" id="UP001222325"/>
    </source>
</evidence>
<name>A0AAD6XY90_9AGAR</name>
<dbReference type="AlphaFoldDB" id="A0AAD6XY90"/>
<comment type="caution">
    <text evidence="2">The sequence shown here is derived from an EMBL/GenBank/DDBJ whole genome shotgun (WGS) entry which is preliminary data.</text>
</comment>
<organism evidence="2 3">
    <name type="scientific">Mycena belliarum</name>
    <dbReference type="NCBI Taxonomy" id="1033014"/>
    <lineage>
        <taxon>Eukaryota</taxon>
        <taxon>Fungi</taxon>
        <taxon>Dikarya</taxon>
        <taxon>Basidiomycota</taxon>
        <taxon>Agaricomycotina</taxon>
        <taxon>Agaricomycetes</taxon>
        <taxon>Agaricomycetidae</taxon>
        <taxon>Agaricales</taxon>
        <taxon>Marasmiineae</taxon>
        <taxon>Mycenaceae</taxon>
        <taxon>Mycena</taxon>
    </lineage>
</organism>
<evidence type="ECO:0000256" key="1">
    <source>
        <dbReference type="SAM" id="SignalP"/>
    </source>
</evidence>
<feature type="chain" id="PRO_5042210889" evidence="1">
    <location>
        <begin position="22"/>
        <end position="218"/>
    </location>
</feature>
<dbReference type="EMBL" id="JARJCN010000001">
    <property type="protein sequence ID" value="KAJ7104187.1"/>
    <property type="molecule type" value="Genomic_DNA"/>
</dbReference>
<feature type="signal peptide" evidence="1">
    <location>
        <begin position="1"/>
        <end position="21"/>
    </location>
</feature>
<gene>
    <name evidence="2" type="ORF">B0H15DRAFT_942193</name>
</gene>
<evidence type="ECO:0000313" key="2">
    <source>
        <dbReference type="EMBL" id="KAJ7104187.1"/>
    </source>
</evidence>
<accession>A0AAD6XY90</accession>
<protein>
    <submittedName>
        <fullName evidence="2">Uncharacterized protein</fullName>
    </submittedName>
</protein>
<sequence>MFAAPTVLFLSILSLTSDVIAKPLSYRRDQALVLRNAPDLAIQARDNSSISFNNWNNISALQGFDNFNGQGNFNGRKNGQNIVVKEVQTQCQTVQINRVQQKLVILQEIAKRIITEQICDVQTQTIVLRQHNGALEVFRDDIQRKTVARQVGFDEQIASKLSTIVKDDGSLSADDSGFSGSDVGKNLVVPQGNNWNDASSPALVQAALDAATSADSQS</sequence>
<keyword evidence="3" id="KW-1185">Reference proteome</keyword>